<dbReference type="InterPro" id="IPR036188">
    <property type="entry name" value="FAD/NAD-bd_sf"/>
</dbReference>
<evidence type="ECO:0000256" key="3">
    <source>
        <dbReference type="ARBA" id="ARBA00022630"/>
    </source>
</evidence>
<sequence>MEVFLRLLLLYFIAPVLAQDSDILIVGAGTAGCPLAARLCTALPNLTITLLERASPRSPDAEFYVRAPRKLFSTWVSPELLETFESLPNPALNRSHTVLTGATLGGTSAITGLQWTVPLPGSIENWGIEGLTTESARAYFERAYDQLSVSVPASPLLYASDYINAAVRAGFSRSADHLDSIERSVWQNRLTIDSQFRRTDSCSAYVLPLLGGRCAHNLRLIQNVTVSKLLLSRSGPSLQAHGVEAMQTSDRNRTQSLTFRARRETILAAGPYGSPKILQLSGIGPQEVLKEANVSCLLDLPVGAKTVCRTSGSISSRYTGVPNEPSNNFSLVEDPEQRARWERGEPSVLRTPVSAANGRAGRDGYFGSSFIPYWPGIPEVRSFCHSNVESRGFIRIRDSNPFSPPFVQNNLLGTKQDMDRMDRCLRSLMRVHESFPKRFNMTFTKPEQGKLTEDWIRSTINTGAHFVSGCPVGEVLTERLEVRGVNGLRVIDSSSLREMPISAGPLASIVMLAEYMADTISKEYKA</sequence>
<dbReference type="GO" id="GO:0016614">
    <property type="term" value="F:oxidoreductase activity, acting on CH-OH group of donors"/>
    <property type="evidence" value="ECO:0007669"/>
    <property type="project" value="InterPro"/>
</dbReference>
<dbReference type="PANTHER" id="PTHR11552">
    <property type="entry name" value="GLUCOSE-METHANOL-CHOLINE GMC OXIDOREDUCTASE"/>
    <property type="match status" value="1"/>
</dbReference>
<dbReference type="EMBL" id="NBIV01000233">
    <property type="protein sequence ID" value="PXF41146.1"/>
    <property type="molecule type" value="Genomic_DNA"/>
</dbReference>
<evidence type="ECO:0000313" key="9">
    <source>
        <dbReference type="Proteomes" id="UP000247409"/>
    </source>
</evidence>
<evidence type="ECO:0000313" key="8">
    <source>
        <dbReference type="EMBL" id="PXF41146.1"/>
    </source>
</evidence>
<keyword evidence="9" id="KW-1185">Reference proteome</keyword>
<evidence type="ECO:0000256" key="2">
    <source>
        <dbReference type="ARBA" id="ARBA00010790"/>
    </source>
</evidence>
<dbReference type="InterPro" id="IPR007867">
    <property type="entry name" value="GMC_OxRtase_C"/>
</dbReference>
<dbReference type="Gene3D" id="3.30.410.40">
    <property type="match status" value="1"/>
</dbReference>
<dbReference type="InterPro" id="IPR012132">
    <property type="entry name" value="GMC_OxRdtase"/>
</dbReference>
<evidence type="ECO:0000256" key="4">
    <source>
        <dbReference type="ARBA" id="ARBA00022827"/>
    </source>
</evidence>
<feature type="binding site" evidence="5">
    <location>
        <position position="226"/>
    </location>
    <ligand>
        <name>FAD</name>
        <dbReference type="ChEBI" id="CHEBI:57692"/>
    </ligand>
</feature>
<dbReference type="PIRSF" id="PIRSF000137">
    <property type="entry name" value="Alcohol_oxidase"/>
    <property type="match status" value="1"/>
</dbReference>
<dbReference type="OrthoDB" id="269227at2759"/>
<protein>
    <submittedName>
        <fullName evidence="8">Oxygen-dependent choline dehydrogenase</fullName>
    </submittedName>
</protein>
<reference evidence="8 9" key="1">
    <citation type="journal article" date="2018" name="Mol. Biol. Evol.">
        <title>Analysis of the draft genome of the red seaweed Gracilariopsis chorda provides insights into genome size evolution in Rhodophyta.</title>
        <authorList>
            <person name="Lee J."/>
            <person name="Yang E.C."/>
            <person name="Graf L."/>
            <person name="Yang J.H."/>
            <person name="Qiu H."/>
            <person name="Zel Zion U."/>
            <person name="Chan C.X."/>
            <person name="Stephens T.G."/>
            <person name="Weber A.P.M."/>
            <person name="Boo G.H."/>
            <person name="Boo S.M."/>
            <person name="Kim K.M."/>
            <person name="Shin Y."/>
            <person name="Jung M."/>
            <person name="Lee S.J."/>
            <person name="Yim H.S."/>
            <person name="Lee J.H."/>
            <person name="Bhattacharya D."/>
            <person name="Yoon H.S."/>
        </authorList>
    </citation>
    <scope>NUCLEOTIDE SEQUENCE [LARGE SCALE GENOMIC DNA]</scope>
    <source>
        <strain evidence="8 9">SKKU-2015</strain>
        <tissue evidence="8">Whole body</tissue>
    </source>
</reference>
<dbReference type="Pfam" id="PF00732">
    <property type="entry name" value="GMC_oxred_N"/>
    <property type="match status" value="1"/>
</dbReference>
<gene>
    <name evidence="8" type="ORF">BWQ96_09133</name>
</gene>
<comment type="cofactor">
    <cofactor evidence="1 5">
        <name>FAD</name>
        <dbReference type="ChEBI" id="CHEBI:57692"/>
    </cofactor>
</comment>
<feature type="signal peptide" evidence="6">
    <location>
        <begin position="1"/>
        <end position="18"/>
    </location>
</feature>
<organism evidence="8 9">
    <name type="scientific">Gracilariopsis chorda</name>
    <dbReference type="NCBI Taxonomy" id="448386"/>
    <lineage>
        <taxon>Eukaryota</taxon>
        <taxon>Rhodophyta</taxon>
        <taxon>Florideophyceae</taxon>
        <taxon>Rhodymeniophycidae</taxon>
        <taxon>Gracilariales</taxon>
        <taxon>Gracilariaceae</taxon>
        <taxon>Gracilariopsis</taxon>
    </lineage>
</organism>
<evidence type="ECO:0000256" key="1">
    <source>
        <dbReference type="ARBA" id="ARBA00001974"/>
    </source>
</evidence>
<dbReference type="Proteomes" id="UP000247409">
    <property type="component" value="Unassembled WGS sequence"/>
</dbReference>
<feature type="chain" id="PRO_5015982730" evidence="6">
    <location>
        <begin position="19"/>
        <end position="526"/>
    </location>
</feature>
<feature type="binding site" evidence="5">
    <location>
        <position position="107"/>
    </location>
    <ligand>
        <name>FAD</name>
        <dbReference type="ChEBI" id="CHEBI:57692"/>
    </ligand>
</feature>
<dbReference type="PROSITE" id="PS51257">
    <property type="entry name" value="PROKAR_LIPOPROTEIN"/>
    <property type="match status" value="1"/>
</dbReference>
<dbReference type="PROSITE" id="PS00624">
    <property type="entry name" value="GMC_OXRED_2"/>
    <property type="match status" value="1"/>
</dbReference>
<dbReference type="Pfam" id="PF05199">
    <property type="entry name" value="GMC_oxred_C"/>
    <property type="match status" value="1"/>
</dbReference>
<dbReference type="AlphaFoldDB" id="A0A2V3IGB8"/>
<dbReference type="InterPro" id="IPR000172">
    <property type="entry name" value="GMC_OxRdtase_N"/>
</dbReference>
<evidence type="ECO:0000256" key="6">
    <source>
        <dbReference type="SAM" id="SignalP"/>
    </source>
</evidence>
<evidence type="ECO:0000259" key="7">
    <source>
        <dbReference type="PROSITE" id="PS00624"/>
    </source>
</evidence>
<dbReference type="SUPFAM" id="SSF51905">
    <property type="entry name" value="FAD/NAD(P)-binding domain"/>
    <property type="match status" value="1"/>
</dbReference>
<dbReference type="STRING" id="448386.A0A2V3IGB8"/>
<dbReference type="Gene3D" id="3.50.50.60">
    <property type="entry name" value="FAD/NAD(P)-binding domain"/>
    <property type="match status" value="1"/>
</dbReference>
<proteinExistence type="inferred from homology"/>
<comment type="similarity">
    <text evidence="2">Belongs to the GMC oxidoreductase family.</text>
</comment>
<accession>A0A2V3IGB8</accession>
<keyword evidence="4 5" id="KW-0274">FAD</keyword>
<keyword evidence="3" id="KW-0285">Flavoprotein</keyword>
<dbReference type="SUPFAM" id="SSF54373">
    <property type="entry name" value="FAD-linked reductases, C-terminal domain"/>
    <property type="match status" value="1"/>
</dbReference>
<evidence type="ECO:0000256" key="5">
    <source>
        <dbReference type="PIRSR" id="PIRSR000137-2"/>
    </source>
</evidence>
<comment type="caution">
    <text evidence="8">The sequence shown here is derived from an EMBL/GenBank/DDBJ whole genome shotgun (WGS) entry which is preliminary data.</text>
</comment>
<name>A0A2V3IGB8_9FLOR</name>
<feature type="domain" description="Glucose-methanol-choline oxidoreductase N-terminal" evidence="7">
    <location>
        <begin position="270"/>
        <end position="284"/>
    </location>
</feature>
<dbReference type="PANTHER" id="PTHR11552:SF147">
    <property type="entry name" value="CHOLINE DEHYDROGENASE, MITOCHONDRIAL"/>
    <property type="match status" value="1"/>
</dbReference>
<dbReference type="GO" id="GO:0050660">
    <property type="term" value="F:flavin adenine dinucleotide binding"/>
    <property type="evidence" value="ECO:0007669"/>
    <property type="project" value="InterPro"/>
</dbReference>
<keyword evidence="6" id="KW-0732">Signal</keyword>